<comment type="caution">
    <text evidence="7">The sequence shown here is derived from an EMBL/GenBank/DDBJ whole genome shotgun (WGS) entry which is preliminary data.</text>
</comment>
<dbReference type="EMBL" id="CAJJDM010000010">
    <property type="protein sequence ID" value="CAD8049291.1"/>
    <property type="molecule type" value="Genomic_DNA"/>
</dbReference>
<organism evidence="7 8">
    <name type="scientific">Paramecium primaurelia</name>
    <dbReference type="NCBI Taxonomy" id="5886"/>
    <lineage>
        <taxon>Eukaryota</taxon>
        <taxon>Sar</taxon>
        <taxon>Alveolata</taxon>
        <taxon>Ciliophora</taxon>
        <taxon>Intramacronucleata</taxon>
        <taxon>Oligohymenophorea</taxon>
        <taxon>Peniculida</taxon>
        <taxon>Parameciidae</taxon>
        <taxon>Paramecium</taxon>
    </lineage>
</organism>
<keyword evidence="5" id="KW-0472">Membrane</keyword>
<protein>
    <recommendedName>
        <fullName evidence="6">RING-type domain-containing protein</fullName>
    </recommendedName>
</protein>
<evidence type="ECO:0000313" key="7">
    <source>
        <dbReference type="EMBL" id="CAD8049291.1"/>
    </source>
</evidence>
<keyword evidence="8" id="KW-1185">Reference proteome</keyword>
<dbReference type="AlphaFoldDB" id="A0A8S1K3M2"/>
<dbReference type="InterPro" id="IPR052788">
    <property type="entry name" value="RING-type_E3_ligase_ATL"/>
</dbReference>
<keyword evidence="1" id="KW-0479">Metal-binding</keyword>
<dbReference type="GO" id="GO:0008270">
    <property type="term" value="F:zinc ion binding"/>
    <property type="evidence" value="ECO:0007669"/>
    <property type="project" value="UniProtKB-KW"/>
</dbReference>
<feature type="domain" description="RING-type" evidence="6">
    <location>
        <begin position="359"/>
        <end position="400"/>
    </location>
</feature>
<feature type="transmembrane region" description="Helical" evidence="5">
    <location>
        <begin position="285"/>
        <end position="305"/>
    </location>
</feature>
<evidence type="ECO:0000259" key="6">
    <source>
        <dbReference type="PROSITE" id="PS50089"/>
    </source>
</evidence>
<evidence type="ECO:0000256" key="4">
    <source>
        <dbReference type="PROSITE-ProRule" id="PRU00175"/>
    </source>
</evidence>
<keyword evidence="3" id="KW-0862">Zinc</keyword>
<dbReference type="Proteomes" id="UP000688137">
    <property type="component" value="Unassembled WGS sequence"/>
</dbReference>
<dbReference type="InterPro" id="IPR001841">
    <property type="entry name" value="Znf_RING"/>
</dbReference>
<dbReference type="PANTHER" id="PTHR45798:SF97">
    <property type="entry name" value="ALCOHOL-SENSITIVE RING FINGER PROTEIN 1"/>
    <property type="match status" value="1"/>
</dbReference>
<evidence type="ECO:0000256" key="5">
    <source>
        <dbReference type="SAM" id="Phobius"/>
    </source>
</evidence>
<proteinExistence type="predicted"/>
<evidence type="ECO:0000313" key="8">
    <source>
        <dbReference type="Proteomes" id="UP000688137"/>
    </source>
</evidence>
<evidence type="ECO:0000256" key="2">
    <source>
        <dbReference type="ARBA" id="ARBA00022771"/>
    </source>
</evidence>
<keyword evidence="2 4" id="KW-0863">Zinc-finger</keyword>
<sequence length="458" mass="53944">MFVYLLFTACYADFIFNKGYQQVLGQINIETTSLLEKQIPDNERLVISISNYPKQRIPLLLFCRANHSFHSQPDLYTIQKQNCIADLNSYDFKRVNQQILVEYNNKNNSFMNIVFQEIGNIPFIMVYSEQKSDFVITFDFKQKQSCYVECQYGSICFRGQCLCQRGFFGDDCSIKIIQLKENDNLEQDVIYYINATKLEEVSMNFTEKSNFIFGCLAFNPYVYRGEFIFNSFLELSYQKQMDCFEETQKVNKEFSIYLQPFYVFIAQQDTIYLESQSDESNNNTILYIVTSIGILLLVVIVYCWFHLKKSNRRMNNLITTQIPTSEQMTQINKINKYLPIQIYDEVIKKFPGLADDKICQICLETYKKEDQVRITYCTHFYHVECIDLWINKNDKCPTCRSSLNVQTLNKFIDNNLEDGNHTISTCSKQIIFEQSHKNIRLHGYNKTSSFPNIHQQIS</sequence>
<dbReference type="PANTHER" id="PTHR45798">
    <property type="entry name" value="RING-H2 FINGER PROTEIN ATL61-RELATED-RELATED"/>
    <property type="match status" value="1"/>
</dbReference>
<reference evidence="7" key="1">
    <citation type="submission" date="2021-01" db="EMBL/GenBank/DDBJ databases">
        <authorList>
            <consortium name="Genoscope - CEA"/>
            <person name="William W."/>
        </authorList>
    </citation>
    <scope>NUCLEOTIDE SEQUENCE</scope>
</reference>
<dbReference type="SMART" id="SM00184">
    <property type="entry name" value="RING"/>
    <property type="match status" value="1"/>
</dbReference>
<name>A0A8S1K3M2_PARPR</name>
<evidence type="ECO:0000256" key="1">
    <source>
        <dbReference type="ARBA" id="ARBA00022723"/>
    </source>
</evidence>
<dbReference type="Pfam" id="PF13639">
    <property type="entry name" value="zf-RING_2"/>
    <property type="match status" value="1"/>
</dbReference>
<dbReference type="OMA" id="NHTISTC"/>
<keyword evidence="5" id="KW-1133">Transmembrane helix</keyword>
<accession>A0A8S1K3M2</accession>
<evidence type="ECO:0000256" key="3">
    <source>
        <dbReference type="ARBA" id="ARBA00022833"/>
    </source>
</evidence>
<dbReference type="PROSITE" id="PS50089">
    <property type="entry name" value="ZF_RING_2"/>
    <property type="match status" value="1"/>
</dbReference>
<gene>
    <name evidence="7" type="ORF">PPRIM_AZ9-3.1.T0130391</name>
</gene>
<keyword evidence="5" id="KW-0812">Transmembrane</keyword>